<dbReference type="GO" id="GO:0005737">
    <property type="term" value="C:cytoplasm"/>
    <property type="evidence" value="ECO:0007669"/>
    <property type="project" value="UniProtKB-SubCell"/>
</dbReference>
<dbReference type="InterPro" id="IPR004101">
    <property type="entry name" value="Mur_ligase_C"/>
</dbReference>
<evidence type="ECO:0000313" key="16">
    <source>
        <dbReference type="Proteomes" id="UP000028549"/>
    </source>
</evidence>
<dbReference type="InterPro" id="IPR000713">
    <property type="entry name" value="Mur_ligase_N"/>
</dbReference>
<dbReference type="AlphaFoldDB" id="A0A084GK53"/>
<dbReference type="InterPro" id="IPR051046">
    <property type="entry name" value="MurCDEF_CellWall_CoF430Synth"/>
</dbReference>
<proteinExistence type="inferred from homology"/>
<dbReference type="InterPro" id="IPR005863">
    <property type="entry name" value="UDP-N-AcMur_synth"/>
</dbReference>
<dbReference type="InterPro" id="IPR036615">
    <property type="entry name" value="Mur_ligase_C_dom_sf"/>
</dbReference>
<keyword evidence="5 10" id="KW-0067">ATP-binding</keyword>
<dbReference type="Pfam" id="PF08245">
    <property type="entry name" value="Mur_ligase_M"/>
    <property type="match status" value="1"/>
</dbReference>
<evidence type="ECO:0000259" key="12">
    <source>
        <dbReference type="Pfam" id="PF01225"/>
    </source>
</evidence>
<dbReference type="STRING" id="246786.GS18_0218815"/>
<feature type="binding site" evidence="10">
    <location>
        <begin position="112"/>
        <end position="118"/>
    </location>
    <ligand>
        <name>ATP</name>
        <dbReference type="ChEBI" id="CHEBI:30616"/>
    </ligand>
</feature>
<dbReference type="PANTHER" id="PTHR43024:SF1">
    <property type="entry name" value="UDP-N-ACETYLMURAMOYL-TRIPEPTIDE--D-ALANYL-D-ALANINE LIGASE"/>
    <property type="match status" value="1"/>
</dbReference>
<dbReference type="Gene3D" id="3.40.1190.10">
    <property type="entry name" value="Mur-like, catalytic domain"/>
    <property type="match status" value="1"/>
</dbReference>
<dbReference type="GO" id="GO:0047480">
    <property type="term" value="F:UDP-N-acetylmuramoyl-tripeptide-D-alanyl-D-alanine ligase activity"/>
    <property type="evidence" value="ECO:0007669"/>
    <property type="project" value="UniProtKB-UniRule"/>
</dbReference>
<dbReference type="GO" id="GO:0051301">
    <property type="term" value="P:cell division"/>
    <property type="evidence" value="ECO:0007669"/>
    <property type="project" value="UniProtKB-KW"/>
</dbReference>
<dbReference type="OrthoDB" id="9801978at2"/>
<keyword evidence="3 10" id="KW-0132">Cell division</keyword>
<dbReference type="SUPFAM" id="SSF63418">
    <property type="entry name" value="MurE/MurF N-terminal domain"/>
    <property type="match status" value="1"/>
</dbReference>
<dbReference type="Pfam" id="PF02875">
    <property type="entry name" value="Mur_ligase_C"/>
    <property type="match status" value="1"/>
</dbReference>
<protein>
    <recommendedName>
        <fullName evidence="10 11">UDP-N-acetylmuramoyl-tripeptide--D-alanyl-D-alanine ligase</fullName>
        <ecNumber evidence="10 11">6.3.2.10</ecNumber>
    </recommendedName>
    <alternativeName>
        <fullName evidence="10">D-alanyl-D-alanine-adding enzyme</fullName>
    </alternativeName>
</protein>
<dbReference type="Pfam" id="PF01225">
    <property type="entry name" value="Mur_ligase"/>
    <property type="match status" value="1"/>
</dbReference>
<evidence type="ECO:0000256" key="2">
    <source>
        <dbReference type="ARBA" id="ARBA00022598"/>
    </source>
</evidence>
<name>A0A084GK53_METID</name>
<keyword evidence="4 10" id="KW-0547">Nucleotide-binding</keyword>
<keyword evidence="2 10" id="KW-0436">Ligase</keyword>
<dbReference type="GO" id="GO:0071555">
    <property type="term" value="P:cell wall organization"/>
    <property type="evidence" value="ECO:0007669"/>
    <property type="project" value="UniProtKB-KW"/>
</dbReference>
<dbReference type="PANTHER" id="PTHR43024">
    <property type="entry name" value="UDP-N-ACETYLMURAMOYL-TRIPEPTIDE--D-ALANYL-D-ALANINE LIGASE"/>
    <property type="match status" value="1"/>
</dbReference>
<feature type="domain" description="Mur ligase C-terminal" evidence="13">
    <location>
        <begin position="316"/>
        <end position="443"/>
    </location>
</feature>
<reference evidence="15 16" key="1">
    <citation type="journal article" date="2005" name="Int. J. Syst. Evol. Microbiol.">
        <title>Bacillus cibi sp. nov., isolated from jeotgal, a traditional Korean fermented seafood.</title>
        <authorList>
            <person name="Yoon J.H."/>
            <person name="Lee C.H."/>
            <person name="Oh T.K."/>
        </authorList>
    </citation>
    <scope>NUCLEOTIDE SEQUENCE [LARGE SCALE GENOMIC DNA]</scope>
    <source>
        <strain evidence="15 16">DSM 16189</strain>
    </source>
</reference>
<evidence type="ECO:0000259" key="14">
    <source>
        <dbReference type="Pfam" id="PF08245"/>
    </source>
</evidence>
<evidence type="ECO:0000256" key="8">
    <source>
        <dbReference type="ARBA" id="ARBA00023306"/>
    </source>
</evidence>
<sequence length="455" mass="48983">MIKRSLRDIQTMAGGSGLAPQHENTMIHGITTDSRKIEAGTLFVPIAGENFDGHHFAEKALADGAAATLWNRSKPNPPSGAVILVEDTLEALQTLASSYLDQLNLKVVGVTGSNGKTTTKDMVAALLSTTYRVHKTQGNFNNHIGMPLTILSMTEDTEVAVLEMGMSNFGEIELLSNLAKPDAAIITNIGESHMMNLGSREGIAKAKLEIVSGLKPQGVLIYDGEEPLLEERVQNASYKKVSFGASAENTYSPEGIRHTEKGTFFTIRGRGEELFLPVLGKHNVGNALAAIAAAEFLGVTEEKISEGLKNIQMTGMRLELTKTEGGLAVINDAYNASPTSMKAAIRLAGDLDGYSRKILVLGDILELGDDMQVQFHREVGETIDAAETQHLFTYGNLGAEIAEGARKKLDDGVIHVYQDKQELIKSLKQTAKAGDLVLVKASRGMKLEEVVQALL</sequence>
<feature type="domain" description="Mur ligase N-terminal catalytic" evidence="12">
    <location>
        <begin position="27"/>
        <end position="98"/>
    </location>
</feature>
<dbReference type="InterPro" id="IPR036565">
    <property type="entry name" value="Mur-like_cat_sf"/>
</dbReference>
<dbReference type="Gene3D" id="3.40.1390.10">
    <property type="entry name" value="MurE/MurF, N-terminal domain"/>
    <property type="match status" value="1"/>
</dbReference>
<dbReference type="Gene3D" id="3.90.190.20">
    <property type="entry name" value="Mur ligase, C-terminal domain"/>
    <property type="match status" value="1"/>
</dbReference>
<dbReference type="GO" id="GO:0009252">
    <property type="term" value="P:peptidoglycan biosynthetic process"/>
    <property type="evidence" value="ECO:0007669"/>
    <property type="project" value="UniProtKB-UniRule"/>
</dbReference>
<dbReference type="EC" id="6.3.2.10" evidence="10 11"/>
<evidence type="ECO:0000256" key="3">
    <source>
        <dbReference type="ARBA" id="ARBA00022618"/>
    </source>
</evidence>
<dbReference type="SUPFAM" id="SSF53244">
    <property type="entry name" value="MurD-like peptide ligases, peptide-binding domain"/>
    <property type="match status" value="1"/>
</dbReference>
<keyword evidence="6 10" id="KW-0133">Cell shape</keyword>
<dbReference type="Proteomes" id="UP000028549">
    <property type="component" value="Unassembled WGS sequence"/>
</dbReference>
<dbReference type="NCBIfam" id="TIGR01143">
    <property type="entry name" value="murF"/>
    <property type="match status" value="1"/>
</dbReference>
<evidence type="ECO:0000256" key="6">
    <source>
        <dbReference type="ARBA" id="ARBA00022960"/>
    </source>
</evidence>
<keyword evidence="8 10" id="KW-0131">Cell cycle</keyword>
<evidence type="ECO:0000256" key="7">
    <source>
        <dbReference type="ARBA" id="ARBA00022984"/>
    </source>
</evidence>
<evidence type="ECO:0000256" key="10">
    <source>
        <dbReference type="HAMAP-Rule" id="MF_02019"/>
    </source>
</evidence>
<dbReference type="GO" id="GO:0005524">
    <property type="term" value="F:ATP binding"/>
    <property type="evidence" value="ECO:0007669"/>
    <property type="project" value="UniProtKB-UniRule"/>
</dbReference>
<feature type="domain" description="Mur ligase central" evidence="14">
    <location>
        <begin position="110"/>
        <end position="294"/>
    </location>
</feature>
<dbReference type="GO" id="GO:0008360">
    <property type="term" value="P:regulation of cell shape"/>
    <property type="evidence" value="ECO:0007669"/>
    <property type="project" value="UniProtKB-KW"/>
</dbReference>
<dbReference type="EMBL" id="JNVC02000017">
    <property type="protein sequence ID" value="KEZ47715.1"/>
    <property type="molecule type" value="Genomic_DNA"/>
</dbReference>
<keyword evidence="9 10" id="KW-0961">Cell wall biogenesis/degradation</keyword>
<dbReference type="GO" id="GO:0008766">
    <property type="term" value="F:UDP-N-acetylmuramoylalanyl-D-glutamyl-2,6-diaminopimelate-D-alanyl-D-alanine ligase activity"/>
    <property type="evidence" value="ECO:0007669"/>
    <property type="project" value="RHEA"/>
</dbReference>
<evidence type="ECO:0000256" key="5">
    <source>
        <dbReference type="ARBA" id="ARBA00022840"/>
    </source>
</evidence>
<comment type="function">
    <text evidence="10 11">Involved in cell wall formation. Catalyzes the final step in the synthesis of UDP-N-acetylmuramoyl-pentapeptide, the precursor of murein.</text>
</comment>
<comment type="caution">
    <text evidence="15">The sequence shown here is derived from an EMBL/GenBank/DDBJ whole genome shotgun (WGS) entry which is preliminary data.</text>
</comment>
<keyword evidence="16" id="KW-1185">Reference proteome</keyword>
<comment type="pathway">
    <text evidence="10 11">Cell wall biogenesis; peptidoglycan biosynthesis.</text>
</comment>
<evidence type="ECO:0000256" key="9">
    <source>
        <dbReference type="ARBA" id="ARBA00023316"/>
    </source>
</evidence>
<evidence type="ECO:0000256" key="4">
    <source>
        <dbReference type="ARBA" id="ARBA00022741"/>
    </source>
</evidence>
<dbReference type="RefSeq" id="WP_029286398.1">
    <property type="nucleotide sequence ID" value="NZ_JNVC02000017.1"/>
</dbReference>
<keyword evidence="7 10" id="KW-0573">Peptidoglycan synthesis</keyword>
<evidence type="ECO:0000259" key="13">
    <source>
        <dbReference type="Pfam" id="PF02875"/>
    </source>
</evidence>
<comment type="subcellular location">
    <subcellularLocation>
        <location evidence="10 11">Cytoplasm</location>
    </subcellularLocation>
</comment>
<dbReference type="InterPro" id="IPR013221">
    <property type="entry name" value="Mur_ligase_cen"/>
</dbReference>
<dbReference type="HAMAP" id="MF_02019">
    <property type="entry name" value="MurF"/>
    <property type="match status" value="1"/>
</dbReference>
<comment type="similarity">
    <text evidence="10">Belongs to the MurCDEF family. MurF subfamily.</text>
</comment>
<evidence type="ECO:0000256" key="11">
    <source>
        <dbReference type="RuleBase" id="RU004136"/>
    </source>
</evidence>
<organism evidence="15 16">
    <name type="scientific">Metabacillus indicus</name>
    <name type="common">Bacillus indicus</name>
    <dbReference type="NCBI Taxonomy" id="246786"/>
    <lineage>
        <taxon>Bacteria</taxon>
        <taxon>Bacillati</taxon>
        <taxon>Bacillota</taxon>
        <taxon>Bacilli</taxon>
        <taxon>Bacillales</taxon>
        <taxon>Bacillaceae</taxon>
        <taxon>Metabacillus</taxon>
    </lineage>
</organism>
<keyword evidence="1 10" id="KW-0963">Cytoplasm</keyword>
<dbReference type="InterPro" id="IPR035911">
    <property type="entry name" value="MurE/MurF_N"/>
</dbReference>
<dbReference type="SUPFAM" id="SSF53623">
    <property type="entry name" value="MurD-like peptide ligases, catalytic domain"/>
    <property type="match status" value="1"/>
</dbReference>
<accession>A0A084GK53</accession>
<comment type="catalytic activity">
    <reaction evidence="10 11">
        <text>D-alanyl-D-alanine + UDP-N-acetyl-alpha-D-muramoyl-L-alanyl-gamma-D-glutamyl-meso-2,6-diaminopimelate + ATP = UDP-N-acetyl-alpha-D-muramoyl-L-alanyl-gamma-D-glutamyl-meso-2,6-diaminopimeloyl-D-alanyl-D-alanine + ADP + phosphate + H(+)</text>
        <dbReference type="Rhea" id="RHEA:28374"/>
        <dbReference type="ChEBI" id="CHEBI:15378"/>
        <dbReference type="ChEBI" id="CHEBI:30616"/>
        <dbReference type="ChEBI" id="CHEBI:43474"/>
        <dbReference type="ChEBI" id="CHEBI:57822"/>
        <dbReference type="ChEBI" id="CHEBI:61386"/>
        <dbReference type="ChEBI" id="CHEBI:83905"/>
        <dbReference type="ChEBI" id="CHEBI:456216"/>
        <dbReference type="EC" id="6.3.2.10"/>
    </reaction>
</comment>
<evidence type="ECO:0000313" key="15">
    <source>
        <dbReference type="EMBL" id="KEZ47715.1"/>
    </source>
</evidence>
<dbReference type="UniPathway" id="UPA00219"/>
<evidence type="ECO:0000256" key="1">
    <source>
        <dbReference type="ARBA" id="ARBA00022490"/>
    </source>
</evidence>
<gene>
    <name evidence="10" type="primary">murF</name>
    <name evidence="15" type="ORF">GS18_0218815</name>
</gene>